<dbReference type="Proteomes" id="UP000092565">
    <property type="component" value="Chromosome"/>
</dbReference>
<evidence type="ECO:0000256" key="1">
    <source>
        <dbReference type="SAM" id="Phobius"/>
    </source>
</evidence>
<evidence type="ECO:0000259" key="2">
    <source>
        <dbReference type="Pfam" id="PF03372"/>
    </source>
</evidence>
<dbReference type="Pfam" id="PF03372">
    <property type="entry name" value="Exo_endo_phos"/>
    <property type="match status" value="1"/>
</dbReference>
<dbReference type="AlphaFoldDB" id="A0A1B0ZMM6"/>
<keyword evidence="4" id="KW-0540">Nuclease</keyword>
<reference evidence="3 5" key="1">
    <citation type="submission" date="2016-04" db="EMBL/GenBank/DDBJ databases">
        <authorList>
            <person name="Evans L.H."/>
            <person name="Alamgir A."/>
            <person name="Owens N."/>
            <person name="Weber N.D."/>
            <person name="Virtaneva K."/>
            <person name="Barbian K."/>
            <person name="Babar A."/>
            <person name="Rosenke K."/>
        </authorList>
    </citation>
    <scope>NUCLEOTIDE SEQUENCE [LARGE SCALE GENOMIC DNA]</scope>
    <source>
        <strain evidence="3 5">JL2886</strain>
    </source>
</reference>
<name>A0A1B0ZMM6_9RHOB</name>
<evidence type="ECO:0000313" key="5">
    <source>
        <dbReference type="Proteomes" id="UP000092565"/>
    </source>
</evidence>
<protein>
    <submittedName>
        <fullName evidence="4">Endonuclease/exonuclease/phosphatase family protein</fullName>
    </submittedName>
</protein>
<keyword evidence="1" id="KW-0812">Transmembrane</keyword>
<evidence type="ECO:0000313" key="4">
    <source>
        <dbReference type="EMBL" id="MDE4164917.1"/>
    </source>
</evidence>
<feature type="domain" description="Endonuclease/exonuclease/phosphatase" evidence="2">
    <location>
        <begin position="110"/>
        <end position="315"/>
    </location>
</feature>
<dbReference type="InterPro" id="IPR005135">
    <property type="entry name" value="Endo/exonuclease/phosphatase"/>
</dbReference>
<proteinExistence type="predicted"/>
<dbReference type="RefSeq" id="WP_065270480.1">
    <property type="nucleotide sequence ID" value="NZ_CP015124.1"/>
</dbReference>
<sequence>MNVILDWALFLFICAVPLLTLLPLLRHEGWWVRGFEFPALQITTVTVAALLAYVWVYGWQGQGDKALIVLLLLCSALQCVRIIRYTRLFPYQIQSARQMRPDDQLNLLVANVLMTNRNAQPLLDLIRETQPDLVLTVETDAWWEEQLEQIEAGYPYRVKQPLDNLYGMHLYSRLELIDPQVHFLVEEGVPSMHGSVVLASGQRVALHCLHPAPPSPTENPTSAERDGELLLVAKTIDASAGPVVVMGDLNDVAWSASTRLFQKLSGLLDPRIGRGIFSTFHAGYPLLRWPLDHVFCSGDFTLVSMKRHRNIGSDHFPIQVVLQHTPRARQLHPEPSPGPGDEELAQKKIENVSADETALL</sequence>
<organism evidence="3 5">
    <name type="scientific">Phaeobacter gallaeciensis</name>
    <dbReference type="NCBI Taxonomy" id="60890"/>
    <lineage>
        <taxon>Bacteria</taxon>
        <taxon>Pseudomonadati</taxon>
        <taxon>Pseudomonadota</taxon>
        <taxon>Alphaproteobacteria</taxon>
        <taxon>Rhodobacterales</taxon>
        <taxon>Roseobacteraceae</taxon>
        <taxon>Phaeobacter</taxon>
    </lineage>
</organism>
<dbReference type="EMBL" id="CP015124">
    <property type="protein sequence ID" value="ANP35344.1"/>
    <property type="molecule type" value="Genomic_DNA"/>
</dbReference>
<dbReference type="Proteomes" id="UP001218364">
    <property type="component" value="Unassembled WGS sequence"/>
</dbReference>
<dbReference type="EMBL" id="JARCJK010000001">
    <property type="protein sequence ID" value="MDE4164917.1"/>
    <property type="molecule type" value="Genomic_DNA"/>
</dbReference>
<dbReference type="SUPFAM" id="SSF56219">
    <property type="entry name" value="DNase I-like"/>
    <property type="match status" value="1"/>
</dbReference>
<keyword evidence="1" id="KW-1133">Transmembrane helix</keyword>
<gene>
    <name evidence="3" type="ORF">JL2886_00412</name>
    <name evidence="4" type="ORF">PXK24_04385</name>
</gene>
<keyword evidence="1" id="KW-0472">Membrane</keyword>
<reference evidence="4 6" key="2">
    <citation type="submission" date="2023-02" db="EMBL/GenBank/DDBJ databases">
        <title>Population genomics of bacteria associated with diatom.</title>
        <authorList>
            <person name="Xie J."/>
            <person name="Wang H."/>
        </authorList>
    </citation>
    <scope>NUCLEOTIDE SEQUENCE [LARGE SCALE GENOMIC DNA]</scope>
    <source>
        <strain evidence="4 6">PT47_8</strain>
    </source>
</reference>
<evidence type="ECO:0000313" key="3">
    <source>
        <dbReference type="EMBL" id="ANP35344.1"/>
    </source>
</evidence>
<dbReference type="Gene3D" id="3.60.10.10">
    <property type="entry name" value="Endonuclease/exonuclease/phosphatase"/>
    <property type="match status" value="1"/>
</dbReference>
<keyword evidence="4" id="KW-0255">Endonuclease</keyword>
<feature type="transmembrane region" description="Helical" evidence="1">
    <location>
        <begin position="66"/>
        <end position="83"/>
    </location>
</feature>
<accession>A0A1B0ZMM6</accession>
<feature type="transmembrane region" description="Helical" evidence="1">
    <location>
        <begin position="6"/>
        <end position="25"/>
    </location>
</feature>
<dbReference type="InterPro" id="IPR036691">
    <property type="entry name" value="Endo/exonu/phosph_ase_sf"/>
</dbReference>
<evidence type="ECO:0000313" key="6">
    <source>
        <dbReference type="Proteomes" id="UP001218364"/>
    </source>
</evidence>
<dbReference type="PATRIC" id="fig|60890.4.peg.397"/>
<keyword evidence="5" id="KW-1185">Reference proteome</keyword>
<keyword evidence="4" id="KW-0378">Hydrolase</keyword>
<dbReference type="GO" id="GO:0004519">
    <property type="term" value="F:endonuclease activity"/>
    <property type="evidence" value="ECO:0007669"/>
    <property type="project" value="UniProtKB-KW"/>
</dbReference>
<feature type="transmembrane region" description="Helical" evidence="1">
    <location>
        <begin position="37"/>
        <end position="60"/>
    </location>
</feature>